<dbReference type="HOGENOM" id="CLU_2439898_0_0_12"/>
<protein>
    <recommendedName>
        <fullName evidence="3">DUF4282 domain-containing protein</fullName>
    </recommendedName>
</protein>
<feature type="transmembrane region" description="Helical" evidence="1">
    <location>
        <begin position="12"/>
        <end position="32"/>
    </location>
</feature>
<accession>A0A0E2E9X0</accession>
<dbReference type="AlphaFoldDB" id="A0A0E2E9X0"/>
<evidence type="ECO:0000256" key="1">
    <source>
        <dbReference type="SAM" id="Phobius"/>
    </source>
</evidence>
<sequence>MLTKWLIRSYKTIMEVFAWIVLILFAGIGFFVGITMENNGLLGKNISSDMYLLIGVGIGILIGLLIEALVLAPALVLFDLHSKVEAISRK</sequence>
<feature type="transmembrane region" description="Helical" evidence="1">
    <location>
        <begin position="52"/>
        <end position="80"/>
    </location>
</feature>
<dbReference type="PATRIC" id="fig|999432.5.peg.448"/>
<keyword evidence="1" id="KW-1133">Transmembrane helix</keyword>
<comment type="caution">
    <text evidence="2">The sequence shown here is derived from an EMBL/GenBank/DDBJ whole genome shotgun (WGS) entry which is preliminary data.</text>
</comment>
<organism evidence="2">
    <name type="scientific">Treponema denticola H-22</name>
    <dbReference type="NCBI Taxonomy" id="999432"/>
    <lineage>
        <taxon>Bacteria</taxon>
        <taxon>Pseudomonadati</taxon>
        <taxon>Spirochaetota</taxon>
        <taxon>Spirochaetia</taxon>
        <taxon>Spirochaetales</taxon>
        <taxon>Treponemataceae</taxon>
        <taxon>Treponema</taxon>
    </lineage>
</organism>
<dbReference type="EMBL" id="AGDV01000001">
    <property type="protein sequence ID" value="EMB36242.1"/>
    <property type="molecule type" value="Genomic_DNA"/>
</dbReference>
<name>A0A0E2E9X0_TREDN</name>
<gene>
    <name evidence="2" type="ORF">HMPREF9726_00434</name>
</gene>
<evidence type="ECO:0000313" key="2">
    <source>
        <dbReference type="EMBL" id="EMB36242.1"/>
    </source>
</evidence>
<reference evidence="2" key="1">
    <citation type="submission" date="2012-01" db="EMBL/GenBank/DDBJ databases">
        <title>The Genome Sequence of Treponema denticola H-22.</title>
        <authorList>
            <consortium name="The Broad Institute Genome Sequencing Platform"/>
            <person name="Earl A."/>
            <person name="Ward D."/>
            <person name="Feldgarden M."/>
            <person name="Gevers D."/>
            <person name="Blanton J.M."/>
            <person name="Fenno C.J."/>
            <person name="Baranova O.V."/>
            <person name="Mathney J."/>
            <person name="Dewhirst F.E."/>
            <person name="Izard J."/>
            <person name="Young S.K."/>
            <person name="Zeng Q."/>
            <person name="Gargeya S."/>
            <person name="Fitzgerald M."/>
            <person name="Haas B."/>
            <person name="Abouelleil A."/>
            <person name="Alvarado L."/>
            <person name="Arachchi H.M."/>
            <person name="Berlin A."/>
            <person name="Chapman S.B."/>
            <person name="Gearin G."/>
            <person name="Goldberg J."/>
            <person name="Griggs A."/>
            <person name="Gujja S."/>
            <person name="Hansen M."/>
            <person name="Heiman D."/>
            <person name="Howarth C."/>
            <person name="Larimer J."/>
            <person name="Lui A."/>
            <person name="MacDonald P.J.P."/>
            <person name="McCowen C."/>
            <person name="Montmayeur A."/>
            <person name="Murphy C."/>
            <person name="Neiman D."/>
            <person name="Pearson M."/>
            <person name="Priest M."/>
            <person name="Roberts A."/>
            <person name="Saif S."/>
            <person name="Shea T."/>
            <person name="Sisk P."/>
            <person name="Stolte C."/>
            <person name="Sykes S."/>
            <person name="Wortman J."/>
            <person name="Nusbaum C."/>
            <person name="Birren B."/>
        </authorList>
    </citation>
    <scope>NUCLEOTIDE SEQUENCE [LARGE SCALE GENOMIC DNA]</scope>
    <source>
        <strain evidence="2">H-22</strain>
    </source>
</reference>
<keyword evidence="1" id="KW-0472">Membrane</keyword>
<evidence type="ECO:0008006" key="3">
    <source>
        <dbReference type="Google" id="ProtNLM"/>
    </source>
</evidence>
<keyword evidence="1" id="KW-0812">Transmembrane</keyword>
<dbReference type="RefSeq" id="WP_002683078.1">
    <property type="nucleotide sequence ID" value="NZ_CM001795.1"/>
</dbReference>
<dbReference type="Proteomes" id="UP000011705">
    <property type="component" value="Chromosome"/>
</dbReference>
<proteinExistence type="predicted"/>